<keyword evidence="9" id="KW-0547">Nucleotide-binding</keyword>
<sequence>MSLANKLSIEDVDLKGKRVLIRVDFNVPLDANKKVTNNQRIAGAIPTIKYAIDNGAKAVILMSHLGRPDGQVKEKFSLKPVVPELEKLLGKKVTFAPDCVGPEVEEIVSKADNGAVVLLENLRFHIEEEGKGVDAEGNKVKADKAKVEEFRKGLTKLGDVYVNDAFGTAHRAHSSMVGIDLPQKAAGYLMKKELDYFAKALENPKRPFLAILGGAKVSDKIQLIDNLLEKVDTLVICGGMAFTFKKTLDNIPIGTSLFDEAGSKTVGKLMEKAKANNVKVVLPVDYVIADKFDKDAQTGTATDKDGIPDGWMGLDCGPESIKLYEEAIGDAQTILWNGPAGVFEFEKFAKGTKATLDAAVAAAQSGKIVIIGGGDTATVAAKYGVEDKLSHVSTGGGASLELLEGKALPGVVALSERK</sequence>
<comment type="catalytic activity">
    <reaction evidence="1 17">
        <text>(2R)-3-phosphoglycerate + ATP = (2R)-3-phospho-glyceroyl phosphate + ADP</text>
        <dbReference type="Rhea" id="RHEA:14801"/>
        <dbReference type="ChEBI" id="CHEBI:30616"/>
        <dbReference type="ChEBI" id="CHEBI:57604"/>
        <dbReference type="ChEBI" id="CHEBI:58272"/>
        <dbReference type="ChEBI" id="CHEBI:456216"/>
        <dbReference type="EC" id="2.7.2.3"/>
    </reaction>
</comment>
<feature type="binding site" evidence="15">
    <location>
        <begin position="24"/>
        <end position="26"/>
    </location>
    <ligand>
        <name>substrate</name>
    </ligand>
</feature>
<feature type="binding site" evidence="16">
    <location>
        <position position="313"/>
    </location>
    <ligand>
        <name>ATP</name>
        <dbReference type="ChEBI" id="CHEBI:30616"/>
    </ligand>
</feature>
<dbReference type="PANTHER" id="PTHR11406:SF0">
    <property type="entry name" value="PHOSPHOGLYCERATE KINASE"/>
    <property type="match status" value="1"/>
</dbReference>
<evidence type="ECO:0000256" key="7">
    <source>
        <dbReference type="ARBA" id="ARBA00022679"/>
    </source>
</evidence>
<evidence type="ECO:0000256" key="12">
    <source>
        <dbReference type="ARBA" id="ARBA00022842"/>
    </source>
</evidence>
<dbReference type="GO" id="GO:0005524">
    <property type="term" value="F:ATP binding"/>
    <property type="evidence" value="ECO:0007669"/>
    <property type="project" value="UniProtKB-KW"/>
</dbReference>
<feature type="binding site" evidence="16">
    <location>
        <begin position="373"/>
        <end position="376"/>
    </location>
    <ligand>
        <name>ATP</name>
        <dbReference type="ChEBI" id="CHEBI:30616"/>
    </ligand>
</feature>
<dbReference type="GO" id="GO:0006096">
    <property type="term" value="P:glycolytic process"/>
    <property type="evidence" value="ECO:0007669"/>
    <property type="project" value="UniProtKB-KW"/>
</dbReference>
<keyword evidence="11 16" id="KW-0067">ATP-binding</keyword>
<evidence type="ECO:0000256" key="13">
    <source>
        <dbReference type="ARBA" id="ARBA00023128"/>
    </source>
</evidence>
<evidence type="ECO:0000313" key="19">
    <source>
        <dbReference type="EMBL" id="OIW28628.1"/>
    </source>
</evidence>
<dbReference type="GO" id="GO:0004618">
    <property type="term" value="F:phosphoglycerate kinase activity"/>
    <property type="evidence" value="ECO:0007669"/>
    <property type="project" value="UniProtKB-EC"/>
</dbReference>
<dbReference type="AlphaFoldDB" id="A0A1J7JH63"/>
<evidence type="ECO:0000256" key="15">
    <source>
        <dbReference type="PIRSR" id="PIRSR000724-1"/>
    </source>
</evidence>
<feature type="binding site" evidence="15">
    <location>
        <position position="40"/>
    </location>
    <ligand>
        <name>(2R)-3-phosphoglycerate</name>
        <dbReference type="ChEBI" id="CHEBI:58272"/>
    </ligand>
</feature>
<dbReference type="GO" id="GO:0005829">
    <property type="term" value="C:cytosol"/>
    <property type="evidence" value="ECO:0007669"/>
    <property type="project" value="TreeGrafter"/>
</dbReference>
<dbReference type="OrthoDB" id="275353at2759"/>
<keyword evidence="14" id="KW-0324">Glycolysis</keyword>
<organism evidence="19 20">
    <name type="scientific">Coniochaeta ligniaria NRRL 30616</name>
    <dbReference type="NCBI Taxonomy" id="1408157"/>
    <lineage>
        <taxon>Eukaryota</taxon>
        <taxon>Fungi</taxon>
        <taxon>Dikarya</taxon>
        <taxon>Ascomycota</taxon>
        <taxon>Pezizomycotina</taxon>
        <taxon>Sordariomycetes</taxon>
        <taxon>Sordariomycetidae</taxon>
        <taxon>Coniochaetales</taxon>
        <taxon>Coniochaetaceae</taxon>
        <taxon>Coniochaeta</taxon>
    </lineage>
</organism>
<dbReference type="Gene3D" id="3.40.50.1260">
    <property type="entry name" value="Phosphoglycerate kinase, N-terminal domain"/>
    <property type="match status" value="3"/>
</dbReference>
<dbReference type="PRINTS" id="PR00477">
    <property type="entry name" value="PHGLYCKINASE"/>
</dbReference>
<evidence type="ECO:0000256" key="5">
    <source>
        <dbReference type="ARBA" id="ARBA00013061"/>
    </source>
</evidence>
<dbReference type="GO" id="GO:0046872">
    <property type="term" value="F:metal ion binding"/>
    <property type="evidence" value="ECO:0007669"/>
    <property type="project" value="UniProtKB-KW"/>
</dbReference>
<dbReference type="HAMAP" id="MF_00145">
    <property type="entry name" value="Phosphoglyc_kinase"/>
    <property type="match status" value="1"/>
</dbReference>
<feature type="binding site" evidence="15">
    <location>
        <begin position="64"/>
        <end position="67"/>
    </location>
    <ligand>
        <name>substrate</name>
    </ligand>
</feature>
<comment type="subunit">
    <text evidence="18">Monomer.</text>
</comment>
<evidence type="ECO:0000256" key="10">
    <source>
        <dbReference type="ARBA" id="ARBA00022777"/>
    </source>
</evidence>
<keyword evidence="10 17" id="KW-0418">Kinase</keyword>
<reference evidence="19 20" key="1">
    <citation type="submission" date="2016-10" db="EMBL/GenBank/DDBJ databases">
        <title>Draft genome sequence of Coniochaeta ligniaria NRRL30616, a lignocellulolytic fungus for bioabatement of inhibitors in plant biomass hydrolysates.</title>
        <authorList>
            <consortium name="DOE Joint Genome Institute"/>
            <person name="Jimenez D.J."/>
            <person name="Hector R.E."/>
            <person name="Riley R."/>
            <person name="Sun H."/>
            <person name="Grigoriev I.V."/>
            <person name="Van Elsas J.D."/>
            <person name="Nichols N.N."/>
        </authorList>
    </citation>
    <scope>NUCLEOTIDE SEQUENCE [LARGE SCALE GENOMIC DNA]</scope>
    <source>
        <strain evidence="19 20">NRRL 30616</strain>
    </source>
</reference>
<dbReference type="InterPro" id="IPR015911">
    <property type="entry name" value="Phosphoglycerate_kinase_CS"/>
</dbReference>
<feature type="binding site" evidence="15">
    <location>
        <position position="171"/>
    </location>
    <ligand>
        <name>(2R)-3-phosphoglycerate</name>
        <dbReference type="ChEBI" id="CHEBI:58272"/>
    </ligand>
</feature>
<keyword evidence="8" id="KW-0479">Metal-binding</keyword>
<dbReference type="InterPro" id="IPR036043">
    <property type="entry name" value="Phosphoglycerate_kinase_sf"/>
</dbReference>
<dbReference type="STRING" id="1408157.A0A1J7JH63"/>
<evidence type="ECO:0000256" key="6">
    <source>
        <dbReference type="ARBA" id="ARBA00016471"/>
    </source>
</evidence>
<dbReference type="CDD" id="cd00318">
    <property type="entry name" value="Phosphoglycerate_kinase"/>
    <property type="match status" value="1"/>
</dbReference>
<comment type="cofactor">
    <cofactor evidence="2">
        <name>Mg(2+)</name>
        <dbReference type="ChEBI" id="CHEBI:18420"/>
    </cofactor>
</comment>
<keyword evidence="7 17" id="KW-0808">Transferase</keyword>
<evidence type="ECO:0000256" key="14">
    <source>
        <dbReference type="ARBA" id="ARBA00023152"/>
    </source>
</evidence>
<evidence type="ECO:0000313" key="20">
    <source>
        <dbReference type="Proteomes" id="UP000182658"/>
    </source>
</evidence>
<protein>
    <recommendedName>
        <fullName evidence="6 17">Phosphoglycerate kinase</fullName>
        <ecNumber evidence="5 17">2.7.2.3</ecNumber>
    </recommendedName>
</protein>
<feature type="binding site" evidence="16">
    <location>
        <position position="220"/>
    </location>
    <ligand>
        <name>ATP</name>
        <dbReference type="ChEBI" id="CHEBI:30616"/>
    </ligand>
</feature>
<evidence type="ECO:0000256" key="3">
    <source>
        <dbReference type="ARBA" id="ARBA00004838"/>
    </source>
</evidence>
<gene>
    <name evidence="19" type="ORF">CONLIGDRAFT_388648</name>
</gene>
<evidence type="ECO:0000256" key="9">
    <source>
        <dbReference type="ARBA" id="ARBA00022741"/>
    </source>
</evidence>
<dbReference type="EC" id="2.7.2.3" evidence="5 17"/>
<dbReference type="Proteomes" id="UP000182658">
    <property type="component" value="Unassembled WGS sequence"/>
</dbReference>
<dbReference type="InterPro" id="IPR001576">
    <property type="entry name" value="Phosphoglycerate_kinase"/>
</dbReference>
<comment type="similarity">
    <text evidence="4 17">Belongs to the phosphoglycerate kinase family.</text>
</comment>
<dbReference type="SUPFAM" id="SSF53748">
    <property type="entry name" value="Phosphoglycerate kinase"/>
    <property type="match status" value="1"/>
</dbReference>
<evidence type="ECO:0000256" key="11">
    <source>
        <dbReference type="ARBA" id="ARBA00022840"/>
    </source>
</evidence>
<evidence type="ECO:0000256" key="17">
    <source>
        <dbReference type="RuleBase" id="RU000532"/>
    </source>
</evidence>
<feature type="binding site" evidence="15">
    <location>
        <position position="123"/>
    </location>
    <ligand>
        <name>(2R)-3-phosphoglycerate</name>
        <dbReference type="ChEBI" id="CHEBI:58272"/>
    </ligand>
</feature>
<keyword evidence="12" id="KW-0460">Magnesium</keyword>
<dbReference type="Pfam" id="PF00162">
    <property type="entry name" value="PGK"/>
    <property type="match status" value="1"/>
</dbReference>
<dbReference type="FunFam" id="3.40.50.1260:FF:000005">
    <property type="entry name" value="Phosphoglycerate kinase"/>
    <property type="match status" value="1"/>
</dbReference>
<dbReference type="FunFam" id="3.40.50.1260:FF:000032">
    <property type="entry name" value="Phosphoglycerate kinase"/>
    <property type="match status" value="1"/>
</dbReference>
<evidence type="ECO:0000256" key="4">
    <source>
        <dbReference type="ARBA" id="ARBA00008982"/>
    </source>
</evidence>
<evidence type="ECO:0000256" key="18">
    <source>
        <dbReference type="RuleBase" id="RU000696"/>
    </source>
</evidence>
<dbReference type="InParanoid" id="A0A1J7JH63"/>
<dbReference type="PROSITE" id="PS00111">
    <property type="entry name" value="PGLYCERATE_KINASE"/>
    <property type="match status" value="1"/>
</dbReference>
<keyword evidence="13" id="KW-0496">Mitochondrion</keyword>
<accession>A0A1J7JH63</accession>
<comment type="pathway">
    <text evidence="3">Carbohydrate degradation; glycolysis; pyruvate from D-glyceraldehyde 3-phosphate: step 2/5.</text>
</comment>
<dbReference type="GO" id="GO:0006094">
    <property type="term" value="P:gluconeogenesis"/>
    <property type="evidence" value="ECO:0007669"/>
    <property type="project" value="TreeGrafter"/>
</dbReference>
<name>A0A1J7JH63_9PEZI</name>
<proteinExistence type="inferred from homology"/>
<dbReference type="GO" id="GO:0043531">
    <property type="term" value="F:ADP binding"/>
    <property type="evidence" value="ECO:0007669"/>
    <property type="project" value="TreeGrafter"/>
</dbReference>
<evidence type="ECO:0000256" key="2">
    <source>
        <dbReference type="ARBA" id="ARBA00001946"/>
    </source>
</evidence>
<feature type="binding site" evidence="16">
    <location>
        <position position="344"/>
    </location>
    <ligand>
        <name>ATP</name>
        <dbReference type="ChEBI" id="CHEBI:30616"/>
    </ligand>
</feature>
<evidence type="ECO:0000256" key="16">
    <source>
        <dbReference type="PIRSR" id="PIRSR000724-2"/>
    </source>
</evidence>
<dbReference type="InterPro" id="IPR015824">
    <property type="entry name" value="Phosphoglycerate_kinase_N"/>
</dbReference>
<dbReference type="PIRSF" id="PIRSF000724">
    <property type="entry name" value="Pgk"/>
    <property type="match status" value="1"/>
</dbReference>
<evidence type="ECO:0000256" key="8">
    <source>
        <dbReference type="ARBA" id="ARBA00022723"/>
    </source>
</evidence>
<keyword evidence="20" id="KW-1185">Reference proteome</keyword>
<dbReference type="FunFam" id="3.40.50.1260:FF:000031">
    <property type="entry name" value="Phosphoglycerate kinase 1"/>
    <property type="match status" value="1"/>
</dbReference>
<dbReference type="EMBL" id="KV875098">
    <property type="protein sequence ID" value="OIW28628.1"/>
    <property type="molecule type" value="Genomic_DNA"/>
</dbReference>
<dbReference type="PANTHER" id="PTHR11406">
    <property type="entry name" value="PHOSPHOGLYCERATE KINASE"/>
    <property type="match status" value="1"/>
</dbReference>
<dbReference type="FunCoup" id="A0A1J7JH63">
    <property type="interactions" value="720"/>
</dbReference>
<evidence type="ECO:0000256" key="1">
    <source>
        <dbReference type="ARBA" id="ARBA00000642"/>
    </source>
</evidence>